<keyword evidence="11" id="KW-1185">Reference proteome</keyword>
<organism evidence="10 11">
    <name type="scientific">Kitasatospora kifunensis</name>
    <name type="common">Streptomyces kifunensis</name>
    <dbReference type="NCBI Taxonomy" id="58351"/>
    <lineage>
        <taxon>Bacteria</taxon>
        <taxon>Bacillati</taxon>
        <taxon>Actinomycetota</taxon>
        <taxon>Actinomycetes</taxon>
        <taxon>Kitasatosporales</taxon>
        <taxon>Streptomycetaceae</taxon>
        <taxon>Kitasatospora</taxon>
    </lineage>
</organism>
<keyword evidence="7 8" id="KW-0472">Membrane</keyword>
<dbReference type="EC" id="2.4.1.-" evidence="10"/>
<protein>
    <submittedName>
        <fullName evidence="10">Mannosyltransferase</fullName>
        <ecNumber evidence="10">2.4.1.-</ecNumber>
    </submittedName>
</protein>
<dbReference type="GO" id="GO:0009103">
    <property type="term" value="P:lipopolysaccharide biosynthetic process"/>
    <property type="evidence" value="ECO:0007669"/>
    <property type="project" value="UniProtKB-ARBA"/>
</dbReference>
<comment type="subcellular location">
    <subcellularLocation>
        <location evidence="1">Cell membrane</location>
        <topology evidence="1">Multi-pass membrane protein</topology>
    </subcellularLocation>
</comment>
<keyword evidence="2" id="KW-1003">Cell membrane</keyword>
<gene>
    <name evidence="10" type="ORF">FHR34_004272</name>
</gene>
<evidence type="ECO:0000256" key="8">
    <source>
        <dbReference type="SAM" id="Phobius"/>
    </source>
</evidence>
<feature type="transmembrane region" description="Helical" evidence="8">
    <location>
        <begin position="304"/>
        <end position="321"/>
    </location>
</feature>
<dbReference type="AlphaFoldDB" id="A0A7W7R4W9"/>
<feature type="transmembrane region" description="Helical" evidence="8">
    <location>
        <begin position="161"/>
        <end position="177"/>
    </location>
</feature>
<dbReference type="EMBL" id="JACHJV010000001">
    <property type="protein sequence ID" value="MBB4925279.1"/>
    <property type="molecule type" value="Genomic_DNA"/>
</dbReference>
<evidence type="ECO:0000313" key="11">
    <source>
        <dbReference type="Proteomes" id="UP000540506"/>
    </source>
</evidence>
<dbReference type="RefSeq" id="WP_184937354.1">
    <property type="nucleotide sequence ID" value="NZ_JACHJV010000001.1"/>
</dbReference>
<sequence>MSLDTTDGAADVTENASARQAWTGGDGPVRRALRLASRAYWLWPALLTLAVCRYHGDRVGLWRDELATWSAINRSNGQLIDLLKKTDAVTGTYYFLLKGWAAVFGHSVITLRMPSMLAMAGAAAFIGLIGRQLFGKRVGVAAGLLFAFIPSITRYGQEARGYAFAVLLVTAATWLLLRVLERPRVGAFLGYGLCLAGAGLFHLVAMVVVVSHGAIVLLRWRTSRDRRLLVGFALGTVLALVLLIPLIIIGQREVHGQLGWLGAPTFGYIASPFFSTLFASTWVSYGVFILACLPLAWSRGRRPAAELALIAVLPIVLVWIVSQKSPYFLDRYLLFTVPFWALLAAAGAMALRPRVVGALALIMVVLSGVQDQQQVRKWDAREFSDSRAAAAFIAKNYQPGDAIAPESSPVVDNNYWVLQLDTALRLYLPSHIQPRDVFEAATPVQANSLYLTQCPLDQSAACLGTSAPRVWVVTVDYNNYPFDGFPKEQVKALQAEYPKQTVTRLAGSQGRLMVTLMEK</sequence>
<dbReference type="Proteomes" id="UP000540506">
    <property type="component" value="Unassembled WGS sequence"/>
</dbReference>
<feature type="domain" description="Glycosyltransferase RgtA/B/C/D-like" evidence="9">
    <location>
        <begin position="94"/>
        <end position="248"/>
    </location>
</feature>
<dbReference type="InterPro" id="IPR050297">
    <property type="entry name" value="LipidA_mod_glycosyltrf_83"/>
</dbReference>
<feature type="transmembrane region" description="Helical" evidence="8">
    <location>
        <begin position="333"/>
        <end position="351"/>
    </location>
</feature>
<reference evidence="10 11" key="1">
    <citation type="submission" date="2020-08" db="EMBL/GenBank/DDBJ databases">
        <title>Sequencing the genomes of 1000 actinobacteria strains.</title>
        <authorList>
            <person name="Klenk H.-P."/>
        </authorList>
    </citation>
    <scope>NUCLEOTIDE SEQUENCE [LARGE SCALE GENOMIC DNA]</scope>
    <source>
        <strain evidence="10 11">DSM 41654</strain>
    </source>
</reference>
<feature type="transmembrane region" description="Helical" evidence="8">
    <location>
        <begin position="228"/>
        <end position="249"/>
    </location>
</feature>
<evidence type="ECO:0000256" key="1">
    <source>
        <dbReference type="ARBA" id="ARBA00004651"/>
    </source>
</evidence>
<accession>A0A7W7R4W9</accession>
<evidence type="ECO:0000256" key="5">
    <source>
        <dbReference type="ARBA" id="ARBA00022692"/>
    </source>
</evidence>
<name>A0A7W7R4W9_KITKI</name>
<dbReference type="GO" id="GO:0005886">
    <property type="term" value="C:plasma membrane"/>
    <property type="evidence" value="ECO:0007669"/>
    <property type="project" value="UniProtKB-SubCell"/>
</dbReference>
<proteinExistence type="predicted"/>
<dbReference type="PANTHER" id="PTHR33908">
    <property type="entry name" value="MANNOSYLTRANSFERASE YKCB-RELATED"/>
    <property type="match status" value="1"/>
</dbReference>
<keyword evidence="5 8" id="KW-0812">Transmembrane</keyword>
<evidence type="ECO:0000256" key="3">
    <source>
        <dbReference type="ARBA" id="ARBA00022676"/>
    </source>
</evidence>
<keyword evidence="3 10" id="KW-0328">Glycosyltransferase</keyword>
<evidence type="ECO:0000313" key="10">
    <source>
        <dbReference type="EMBL" id="MBB4925279.1"/>
    </source>
</evidence>
<evidence type="ECO:0000256" key="6">
    <source>
        <dbReference type="ARBA" id="ARBA00022989"/>
    </source>
</evidence>
<comment type="caution">
    <text evidence="10">The sequence shown here is derived from an EMBL/GenBank/DDBJ whole genome shotgun (WGS) entry which is preliminary data.</text>
</comment>
<evidence type="ECO:0000256" key="4">
    <source>
        <dbReference type="ARBA" id="ARBA00022679"/>
    </source>
</evidence>
<feature type="transmembrane region" description="Helical" evidence="8">
    <location>
        <begin position="116"/>
        <end position="134"/>
    </location>
</feature>
<evidence type="ECO:0000256" key="7">
    <source>
        <dbReference type="ARBA" id="ARBA00023136"/>
    </source>
</evidence>
<dbReference type="GO" id="GO:0016763">
    <property type="term" value="F:pentosyltransferase activity"/>
    <property type="evidence" value="ECO:0007669"/>
    <property type="project" value="TreeGrafter"/>
</dbReference>
<evidence type="ECO:0000259" key="9">
    <source>
        <dbReference type="Pfam" id="PF13231"/>
    </source>
</evidence>
<feature type="transmembrane region" description="Helical" evidence="8">
    <location>
        <begin position="189"/>
        <end position="216"/>
    </location>
</feature>
<keyword evidence="6 8" id="KW-1133">Transmembrane helix</keyword>
<dbReference type="InterPro" id="IPR038731">
    <property type="entry name" value="RgtA/B/C-like"/>
</dbReference>
<dbReference type="GO" id="GO:0010041">
    <property type="term" value="P:response to iron(III) ion"/>
    <property type="evidence" value="ECO:0007669"/>
    <property type="project" value="TreeGrafter"/>
</dbReference>
<dbReference type="Pfam" id="PF13231">
    <property type="entry name" value="PMT_2"/>
    <property type="match status" value="1"/>
</dbReference>
<evidence type="ECO:0000256" key="2">
    <source>
        <dbReference type="ARBA" id="ARBA00022475"/>
    </source>
</evidence>
<feature type="transmembrane region" description="Helical" evidence="8">
    <location>
        <begin position="269"/>
        <end position="297"/>
    </location>
</feature>
<keyword evidence="4 10" id="KW-0808">Transferase</keyword>
<dbReference type="PANTHER" id="PTHR33908:SF3">
    <property type="entry name" value="UNDECAPRENYL PHOSPHATE-ALPHA-4-AMINO-4-DEOXY-L-ARABINOSE ARABINOSYL TRANSFERASE"/>
    <property type="match status" value="1"/>
</dbReference>